<reference evidence="1" key="1">
    <citation type="submission" date="2019-12" db="EMBL/GenBank/DDBJ databases">
        <title>Genome sequencing and annotation of Brassica cretica.</title>
        <authorList>
            <person name="Studholme D.J."/>
            <person name="Sarris P."/>
        </authorList>
    </citation>
    <scope>NUCLEOTIDE SEQUENCE</scope>
    <source>
        <strain evidence="1">PFS-109/04</strain>
        <tissue evidence="1">Leaf</tissue>
    </source>
</reference>
<comment type="caution">
    <text evidence="1">The sequence shown here is derived from an EMBL/GenBank/DDBJ whole genome shotgun (WGS) entry which is preliminary data.</text>
</comment>
<gene>
    <name evidence="1" type="ORF">F2Q69_00037386</name>
</gene>
<dbReference type="AlphaFoldDB" id="A0A8S9SFL5"/>
<proteinExistence type="predicted"/>
<dbReference type="EMBL" id="QGKX02000004">
    <property type="protein sequence ID" value="KAF3598855.1"/>
    <property type="molecule type" value="Genomic_DNA"/>
</dbReference>
<protein>
    <submittedName>
        <fullName evidence="1">Uncharacterized protein</fullName>
    </submittedName>
</protein>
<evidence type="ECO:0000313" key="1">
    <source>
        <dbReference type="EMBL" id="KAF3598855.1"/>
    </source>
</evidence>
<sequence length="191" mass="20920">MSLANPRAPTRFRPSIAPLRARGKTVPRAFNPSRDVDASSSSCAWVHDPASLQPASSSFISSVMAETSIVVATRLHDSCRHHHHSVAVLRITVLVSDRAVTACPEALECFSFVATSLEPAIAVGARGGLIFRLRRHWLTASLSPRLRRALGLAVAYRSTKRKLVLSNGDFFSNCKTGPRNLDYLHIRPKLL</sequence>
<accession>A0A8S9SFL5</accession>
<name>A0A8S9SFL5_BRACR</name>
<evidence type="ECO:0000313" key="2">
    <source>
        <dbReference type="Proteomes" id="UP000712600"/>
    </source>
</evidence>
<organism evidence="1 2">
    <name type="scientific">Brassica cretica</name>
    <name type="common">Mustard</name>
    <dbReference type="NCBI Taxonomy" id="69181"/>
    <lineage>
        <taxon>Eukaryota</taxon>
        <taxon>Viridiplantae</taxon>
        <taxon>Streptophyta</taxon>
        <taxon>Embryophyta</taxon>
        <taxon>Tracheophyta</taxon>
        <taxon>Spermatophyta</taxon>
        <taxon>Magnoliopsida</taxon>
        <taxon>eudicotyledons</taxon>
        <taxon>Gunneridae</taxon>
        <taxon>Pentapetalae</taxon>
        <taxon>rosids</taxon>
        <taxon>malvids</taxon>
        <taxon>Brassicales</taxon>
        <taxon>Brassicaceae</taxon>
        <taxon>Brassiceae</taxon>
        <taxon>Brassica</taxon>
    </lineage>
</organism>
<dbReference type="Proteomes" id="UP000712600">
    <property type="component" value="Unassembled WGS sequence"/>
</dbReference>